<dbReference type="GO" id="GO:0003700">
    <property type="term" value="F:DNA-binding transcription factor activity"/>
    <property type="evidence" value="ECO:0007669"/>
    <property type="project" value="InterPro"/>
</dbReference>
<evidence type="ECO:0000313" key="7">
    <source>
        <dbReference type="Proteomes" id="UP000463700"/>
    </source>
</evidence>
<dbReference type="InterPro" id="IPR000847">
    <property type="entry name" value="LysR_HTH_N"/>
</dbReference>
<dbReference type="Gene3D" id="3.40.190.290">
    <property type="match status" value="1"/>
</dbReference>
<gene>
    <name evidence="6" type="ORF">FSO04_36845</name>
</gene>
<dbReference type="InterPro" id="IPR036388">
    <property type="entry name" value="WH-like_DNA-bd_sf"/>
</dbReference>
<dbReference type="Pfam" id="PF00126">
    <property type="entry name" value="HTH_1"/>
    <property type="match status" value="1"/>
</dbReference>
<comment type="similarity">
    <text evidence="1">Belongs to the LysR transcriptional regulatory family.</text>
</comment>
<dbReference type="GO" id="GO:0003677">
    <property type="term" value="F:DNA binding"/>
    <property type="evidence" value="ECO:0007669"/>
    <property type="project" value="UniProtKB-KW"/>
</dbReference>
<evidence type="ECO:0000256" key="3">
    <source>
        <dbReference type="ARBA" id="ARBA00023125"/>
    </source>
</evidence>
<dbReference type="PANTHER" id="PTHR30419:SF8">
    <property type="entry name" value="NITROGEN ASSIMILATION TRANSCRIPTIONAL ACTIVATOR-RELATED"/>
    <property type="match status" value="1"/>
</dbReference>
<dbReference type="FunFam" id="1.10.10.10:FF:000001">
    <property type="entry name" value="LysR family transcriptional regulator"/>
    <property type="match status" value="1"/>
</dbReference>
<organism evidence="6 7">
    <name type="scientific">Paraburkholderia madseniana</name>
    <dbReference type="NCBI Taxonomy" id="2599607"/>
    <lineage>
        <taxon>Bacteria</taxon>
        <taxon>Pseudomonadati</taxon>
        <taxon>Pseudomonadota</taxon>
        <taxon>Betaproteobacteria</taxon>
        <taxon>Burkholderiales</taxon>
        <taxon>Burkholderiaceae</taxon>
        <taxon>Paraburkholderia</taxon>
    </lineage>
</organism>
<keyword evidence="4" id="KW-0804">Transcription</keyword>
<dbReference type="OrthoDB" id="8587114at2"/>
<name>A0A6N6W4L4_9BURK</name>
<dbReference type="Gene3D" id="1.10.10.10">
    <property type="entry name" value="Winged helix-like DNA-binding domain superfamily/Winged helix DNA-binding domain"/>
    <property type="match status" value="1"/>
</dbReference>
<feature type="domain" description="HTH lysR-type" evidence="5">
    <location>
        <begin position="82"/>
        <end position="139"/>
    </location>
</feature>
<dbReference type="InterPro" id="IPR036390">
    <property type="entry name" value="WH_DNA-bd_sf"/>
</dbReference>
<keyword evidence="2" id="KW-0805">Transcription regulation</keyword>
<keyword evidence="3" id="KW-0238">DNA-binding</keyword>
<evidence type="ECO:0000256" key="2">
    <source>
        <dbReference type="ARBA" id="ARBA00023015"/>
    </source>
</evidence>
<dbReference type="GO" id="GO:0005829">
    <property type="term" value="C:cytosol"/>
    <property type="evidence" value="ECO:0007669"/>
    <property type="project" value="TreeGrafter"/>
</dbReference>
<dbReference type="AlphaFoldDB" id="A0A6N6W4L4"/>
<dbReference type="PROSITE" id="PS50931">
    <property type="entry name" value="HTH_LYSR"/>
    <property type="match status" value="1"/>
</dbReference>
<evidence type="ECO:0000313" key="6">
    <source>
        <dbReference type="EMBL" id="KAE8754959.1"/>
    </source>
</evidence>
<dbReference type="Proteomes" id="UP000463700">
    <property type="component" value="Unassembled WGS sequence"/>
</dbReference>
<dbReference type="PRINTS" id="PR00039">
    <property type="entry name" value="HTHLYSR"/>
</dbReference>
<accession>A0A6N6W4L4</accession>
<evidence type="ECO:0000256" key="1">
    <source>
        <dbReference type="ARBA" id="ARBA00009437"/>
    </source>
</evidence>
<dbReference type="EMBL" id="VOSW01000104">
    <property type="protein sequence ID" value="KAE8754959.1"/>
    <property type="molecule type" value="Genomic_DNA"/>
</dbReference>
<comment type="caution">
    <text evidence="6">The sequence shown here is derived from an EMBL/GenBank/DDBJ whole genome shotgun (WGS) entry which is preliminary data.</text>
</comment>
<dbReference type="InterPro" id="IPR005119">
    <property type="entry name" value="LysR_subst-bd"/>
</dbReference>
<dbReference type="SUPFAM" id="SSF46785">
    <property type="entry name" value="Winged helix' DNA-binding domain"/>
    <property type="match status" value="1"/>
</dbReference>
<sequence>MAIHWMRRRRADFCCIVSPSCFNRTGIRPLKAATSGSEVRAANRACVDLKIDGNLLSNDLNRSRHVGLASSFTSADTTRRSMDFRQIRTFLAVADTRSTTRAAELLHIVQSAVSRQLKLLEGEIGVPLFDRDRTGMQLTDAGRIFLEHARRALQEINQAQSEIRPVPGQVAGAICIGLLPSSCEIIVSEFLRLLHAHYPAVRATFSVGYTDHLTRWLETGEIDVALLYQPDPTPGIDIKNLVIEPLSLVASGAGDLREDAPVPLRELGRTPLILPGYPHRLRLLVERRCKAAGVTIATADEANTMAVQKVLIAEGYGRGIMPRVAARQELTTGAFCAAPIDDPAFARRIVLARPTTRGATPAVRNATDLLVASVRVCAATDDWREATWIGD</sequence>
<dbReference type="SUPFAM" id="SSF53850">
    <property type="entry name" value="Periplasmic binding protein-like II"/>
    <property type="match status" value="1"/>
</dbReference>
<dbReference type="InterPro" id="IPR050950">
    <property type="entry name" value="HTH-type_LysR_regulators"/>
</dbReference>
<dbReference type="Pfam" id="PF03466">
    <property type="entry name" value="LysR_substrate"/>
    <property type="match status" value="1"/>
</dbReference>
<protein>
    <submittedName>
        <fullName evidence="6">LysR family transcriptional regulator</fullName>
    </submittedName>
</protein>
<dbReference type="PANTHER" id="PTHR30419">
    <property type="entry name" value="HTH-TYPE TRANSCRIPTIONAL REGULATOR YBHD"/>
    <property type="match status" value="1"/>
</dbReference>
<proteinExistence type="inferred from homology"/>
<reference evidence="6 7" key="1">
    <citation type="journal article" date="2020" name="Int. J. Syst. Evol. Microbiol.">
        <title>Paraburkholderia madseniana sp. nov., a phenolic acid-degrading bacterium isolated from acidic forest soil.</title>
        <authorList>
            <person name="Wilhelm R.C."/>
            <person name="Murphy S.J.L."/>
            <person name="Feriancek N.M."/>
            <person name="Karasz D.C."/>
            <person name="DeRito C.M."/>
            <person name="Newman J.D."/>
            <person name="Buckley D.H."/>
        </authorList>
    </citation>
    <scope>NUCLEOTIDE SEQUENCE [LARGE SCALE GENOMIC DNA]</scope>
    <source>
        <strain evidence="6 7">RP11</strain>
    </source>
</reference>
<evidence type="ECO:0000259" key="5">
    <source>
        <dbReference type="PROSITE" id="PS50931"/>
    </source>
</evidence>
<evidence type="ECO:0000256" key="4">
    <source>
        <dbReference type="ARBA" id="ARBA00023163"/>
    </source>
</evidence>